<sequence length="67" mass="7169">MHSSSVPQFFQQVFGSEAGKVSALSSSVGVSQPERGTTRRIDPVRAVAPKRFARLCLGIGDGSVHRQ</sequence>
<dbReference type="AlphaFoldDB" id="A0A370X6E2"/>
<accession>A0A370X6E2</accession>
<dbReference type="RefSeq" id="WP_115477801.1">
    <property type="nucleotide sequence ID" value="NZ_QRBF01000003.1"/>
</dbReference>
<gene>
    <name evidence="1" type="ORF">DWU99_09450</name>
</gene>
<comment type="caution">
    <text evidence="1">The sequence shown here is derived from an EMBL/GenBank/DDBJ whole genome shotgun (WGS) entry which is preliminary data.</text>
</comment>
<protein>
    <submittedName>
        <fullName evidence="1">Uncharacterized protein</fullName>
    </submittedName>
</protein>
<evidence type="ECO:0000313" key="2">
    <source>
        <dbReference type="Proteomes" id="UP000255334"/>
    </source>
</evidence>
<dbReference type="Proteomes" id="UP000255334">
    <property type="component" value="Unassembled WGS sequence"/>
</dbReference>
<reference evidence="1 2" key="1">
    <citation type="submission" date="2018-07" db="EMBL/GenBank/DDBJ databases">
        <title>Dyella monticola sp. nov. and Dyella psychrodurans sp. nov. isolated from monsoon evergreen broad-leaved forest soil of Dinghu Mountain, China.</title>
        <authorList>
            <person name="Gao Z."/>
            <person name="Qiu L."/>
        </authorList>
    </citation>
    <scope>NUCLEOTIDE SEQUENCE [LARGE SCALE GENOMIC DNA]</scope>
    <source>
        <strain evidence="1 2">4MSK11</strain>
    </source>
</reference>
<evidence type="ECO:0000313" key="1">
    <source>
        <dbReference type="EMBL" id="RDS83999.1"/>
    </source>
</evidence>
<proteinExistence type="predicted"/>
<organism evidence="1 2">
    <name type="scientific">Dyella psychrodurans</name>
    <dbReference type="NCBI Taxonomy" id="1927960"/>
    <lineage>
        <taxon>Bacteria</taxon>
        <taxon>Pseudomonadati</taxon>
        <taxon>Pseudomonadota</taxon>
        <taxon>Gammaproteobacteria</taxon>
        <taxon>Lysobacterales</taxon>
        <taxon>Rhodanobacteraceae</taxon>
        <taxon>Dyella</taxon>
    </lineage>
</organism>
<keyword evidence="2" id="KW-1185">Reference proteome</keyword>
<name>A0A370X6E2_9GAMM</name>
<dbReference type="EMBL" id="QRBF01000003">
    <property type="protein sequence ID" value="RDS83999.1"/>
    <property type="molecule type" value="Genomic_DNA"/>
</dbReference>